<dbReference type="Proteomes" id="UP000231293">
    <property type="component" value="Unassembled WGS sequence"/>
</dbReference>
<evidence type="ECO:0000256" key="1">
    <source>
        <dbReference type="ARBA" id="ARBA00005836"/>
    </source>
</evidence>
<dbReference type="NCBIfam" id="NF008268">
    <property type="entry name" value="PRK11040.1"/>
    <property type="match status" value="1"/>
</dbReference>
<sequence>MMFHHSAEQLQQLSQQALQKAREQGASAAEIDISESVGQNVQVRQQDVEHIEYQQDKSLDITVYLGQAKGRASTADFNDRAIGEVVTAALNIARYTAQDDCAGLADAALLATELGDTEVFFPWSLSADEAIAIGKRTERAALDTDERISNSEGAEVQTDHYQYVYANSNDFCAYQRGSRHSISCSVVAADASGMQRDYWYDLARDARDLATAETIGQTAAARTVRRLNGQSVATGKYPVVFDTTVAGSLIGHLVGALSGGALYRQTSFLVDSLGRQILAPWVSLTEKPHVKKALASTYFDAEGVATRERTVIDSGHVAGYFLSSYSARKLGMTTTGNAGGVHNLYLNHTHATQAELLKTMGTGLLVTELMGQGVNGITGDYSRGAAGFWVENGVIAYPVEGITIASRLQDMFMAMVGAADDALRRSTHKVGSILIDNMTVAGV</sequence>
<reference evidence="5 6" key="1">
    <citation type="journal article" date="2017" name="MBio">
        <title>Type VI secretion-mediated competition in the bee gut microbiome.</title>
        <authorList>
            <person name="Steele M.I."/>
            <person name="Kwong W.K."/>
            <person name="Powell J.E."/>
            <person name="Whiteley M."/>
            <person name="Moran N.A."/>
        </authorList>
    </citation>
    <scope>NUCLEOTIDE SEQUENCE [LARGE SCALE GENOMIC DNA]</scope>
    <source>
        <strain evidence="5 6">App2-2</strain>
    </source>
</reference>
<organism evidence="5 6">
    <name type="scientific">Snodgrassella alvi</name>
    <dbReference type="NCBI Taxonomy" id="1196083"/>
    <lineage>
        <taxon>Bacteria</taxon>
        <taxon>Pseudomonadati</taxon>
        <taxon>Pseudomonadota</taxon>
        <taxon>Betaproteobacteria</taxon>
        <taxon>Neisseriales</taxon>
        <taxon>Neisseriaceae</taxon>
        <taxon>Snodgrassella</taxon>
    </lineage>
</organism>
<dbReference type="InterPro" id="IPR047657">
    <property type="entry name" value="PmbA"/>
</dbReference>
<feature type="domain" description="Metalloprotease TldD/E central" evidence="4">
    <location>
        <begin position="122"/>
        <end position="227"/>
    </location>
</feature>
<dbReference type="EMBL" id="MDVB01000020">
    <property type="protein sequence ID" value="PIT17408.1"/>
    <property type="molecule type" value="Genomic_DNA"/>
</dbReference>
<evidence type="ECO:0000259" key="4">
    <source>
        <dbReference type="Pfam" id="PF19290"/>
    </source>
</evidence>
<dbReference type="AlphaFoldDB" id="A0A2N9WVN1"/>
<dbReference type="Pfam" id="PF19289">
    <property type="entry name" value="PmbA_TldD_3rd"/>
    <property type="match status" value="1"/>
</dbReference>
<dbReference type="PANTHER" id="PTHR43421:SF1">
    <property type="entry name" value="METALLOPROTEASE PMBA"/>
    <property type="match status" value="1"/>
</dbReference>
<keyword evidence="5" id="KW-0645">Protease</keyword>
<dbReference type="InterPro" id="IPR036059">
    <property type="entry name" value="TldD/PmbA_sf"/>
</dbReference>
<dbReference type="SUPFAM" id="SSF111283">
    <property type="entry name" value="Putative modulator of DNA gyrase, PmbA/TldD"/>
    <property type="match status" value="1"/>
</dbReference>
<evidence type="ECO:0000313" key="5">
    <source>
        <dbReference type="EMBL" id="PIT17408.1"/>
    </source>
</evidence>
<accession>A0A2N9WVN1</accession>
<dbReference type="Pfam" id="PF19290">
    <property type="entry name" value="PmbA_TldD_2nd"/>
    <property type="match status" value="1"/>
</dbReference>
<keyword evidence="5" id="KW-0378">Hydrolase</keyword>
<dbReference type="PANTHER" id="PTHR43421">
    <property type="entry name" value="METALLOPROTEASE PMBA"/>
    <property type="match status" value="1"/>
</dbReference>
<dbReference type="GO" id="GO:0008237">
    <property type="term" value="F:metallopeptidase activity"/>
    <property type="evidence" value="ECO:0007669"/>
    <property type="project" value="UniProtKB-KW"/>
</dbReference>
<gene>
    <name evidence="5" type="primary">pmbA</name>
    <name evidence="5" type="ORF">BGI32_02730</name>
</gene>
<protein>
    <submittedName>
        <fullName evidence="5">Metalloprotease PmbA</fullName>
    </submittedName>
</protein>
<dbReference type="InterPro" id="IPR045569">
    <property type="entry name" value="Metalloprtase-TldD/E_C"/>
</dbReference>
<evidence type="ECO:0000259" key="2">
    <source>
        <dbReference type="Pfam" id="PF01523"/>
    </source>
</evidence>
<dbReference type="GO" id="GO:0006508">
    <property type="term" value="P:proteolysis"/>
    <property type="evidence" value="ECO:0007669"/>
    <property type="project" value="UniProtKB-KW"/>
</dbReference>
<feature type="domain" description="Metalloprotease TldD/E C-terminal" evidence="3">
    <location>
        <begin position="234"/>
        <end position="442"/>
    </location>
</feature>
<comment type="caution">
    <text evidence="5">The sequence shown here is derived from an EMBL/GenBank/DDBJ whole genome shotgun (WGS) entry which is preliminary data.</text>
</comment>
<feature type="domain" description="Metalloprotease TldD/E N-terminal" evidence="2">
    <location>
        <begin position="29"/>
        <end position="93"/>
    </location>
</feature>
<evidence type="ECO:0000313" key="6">
    <source>
        <dbReference type="Proteomes" id="UP000231293"/>
    </source>
</evidence>
<keyword evidence="5" id="KW-0482">Metalloprotease</keyword>
<evidence type="ECO:0000259" key="3">
    <source>
        <dbReference type="Pfam" id="PF19289"/>
    </source>
</evidence>
<name>A0A2N9WVN1_9NEIS</name>
<dbReference type="InterPro" id="IPR035068">
    <property type="entry name" value="TldD/PmbA_N"/>
</dbReference>
<dbReference type="RefSeq" id="WP_100113215.1">
    <property type="nucleotide sequence ID" value="NZ_MDVB01000020.1"/>
</dbReference>
<dbReference type="GO" id="GO:0005829">
    <property type="term" value="C:cytosol"/>
    <property type="evidence" value="ECO:0007669"/>
    <property type="project" value="TreeGrafter"/>
</dbReference>
<dbReference type="Pfam" id="PF01523">
    <property type="entry name" value="PmbA_TldD_1st"/>
    <property type="match status" value="1"/>
</dbReference>
<proteinExistence type="inferred from homology"/>
<dbReference type="Gene3D" id="3.30.2290.10">
    <property type="entry name" value="PmbA/TldD superfamily"/>
    <property type="match status" value="1"/>
</dbReference>
<comment type="similarity">
    <text evidence="1">Belongs to the peptidase U62 family.</text>
</comment>
<dbReference type="InterPro" id="IPR002510">
    <property type="entry name" value="Metalloprtase-TldD/E_N"/>
</dbReference>
<dbReference type="InterPro" id="IPR045570">
    <property type="entry name" value="Metalloprtase-TldD/E_cen_dom"/>
</dbReference>